<gene>
    <name evidence="2" type="ORF">PN838_11080</name>
</gene>
<dbReference type="Proteomes" id="UP001528411">
    <property type="component" value="Unassembled WGS sequence"/>
</dbReference>
<reference evidence="2 3" key="1">
    <citation type="submission" date="2023-01" db="EMBL/GenBank/DDBJ databases">
        <title>Psychrosphaera sp. nov., isolated from marine algae.</title>
        <authorList>
            <person name="Bayburt H."/>
            <person name="Choi B.J."/>
            <person name="Kim J.M."/>
            <person name="Choi D.G."/>
            <person name="Jeon C.O."/>
        </authorList>
    </citation>
    <scope>NUCLEOTIDE SEQUENCE [LARGE SCALE GENOMIC DNA]</scope>
    <source>
        <strain evidence="2 3">G1-22</strain>
    </source>
</reference>
<accession>A0ABT5FCU7</accession>
<keyword evidence="1" id="KW-0472">Membrane</keyword>
<feature type="transmembrane region" description="Helical" evidence="1">
    <location>
        <begin position="12"/>
        <end position="35"/>
    </location>
</feature>
<feature type="transmembrane region" description="Helical" evidence="1">
    <location>
        <begin position="41"/>
        <end position="58"/>
    </location>
</feature>
<keyword evidence="3" id="KW-1185">Reference proteome</keyword>
<comment type="caution">
    <text evidence="2">The sequence shown here is derived from an EMBL/GenBank/DDBJ whole genome shotgun (WGS) entry which is preliminary data.</text>
</comment>
<keyword evidence="1" id="KW-1133">Transmembrane helix</keyword>
<evidence type="ECO:0000313" key="2">
    <source>
        <dbReference type="EMBL" id="MDC2889211.1"/>
    </source>
</evidence>
<keyword evidence="1" id="KW-0812">Transmembrane</keyword>
<organism evidence="2 3">
    <name type="scientific">Psychrosphaera algicola</name>
    <dbReference type="NCBI Taxonomy" id="3023714"/>
    <lineage>
        <taxon>Bacteria</taxon>
        <taxon>Pseudomonadati</taxon>
        <taxon>Pseudomonadota</taxon>
        <taxon>Gammaproteobacteria</taxon>
        <taxon>Alteromonadales</taxon>
        <taxon>Pseudoalteromonadaceae</taxon>
        <taxon>Psychrosphaera</taxon>
    </lineage>
</organism>
<name>A0ABT5FCU7_9GAMM</name>
<protein>
    <submittedName>
        <fullName evidence="2">Uncharacterized protein</fullName>
    </submittedName>
</protein>
<proteinExistence type="predicted"/>
<dbReference type="EMBL" id="JAQOMS010000002">
    <property type="protein sequence ID" value="MDC2889211.1"/>
    <property type="molecule type" value="Genomic_DNA"/>
</dbReference>
<dbReference type="RefSeq" id="WP_272180694.1">
    <property type="nucleotide sequence ID" value="NZ_JAQOMS010000002.1"/>
</dbReference>
<sequence>MCAEFDKAGQYAAMGGFASKMGLASGPMVVALVIVNENYAGVINLAAVGLIACAIVVFKPARLLDKKHNPCRK</sequence>
<evidence type="ECO:0000256" key="1">
    <source>
        <dbReference type="SAM" id="Phobius"/>
    </source>
</evidence>
<evidence type="ECO:0000313" key="3">
    <source>
        <dbReference type="Proteomes" id="UP001528411"/>
    </source>
</evidence>